<dbReference type="EMBL" id="FODD01000052">
    <property type="protein sequence ID" value="SEO89655.1"/>
    <property type="molecule type" value="Genomic_DNA"/>
</dbReference>
<gene>
    <name evidence="1" type="ORF">SAMN05216267_105231</name>
</gene>
<dbReference type="OrthoDB" id="5143780at2"/>
<reference evidence="1 2" key="1">
    <citation type="submission" date="2016-10" db="EMBL/GenBank/DDBJ databases">
        <authorList>
            <person name="de Groot N.N."/>
        </authorList>
    </citation>
    <scope>NUCLEOTIDE SEQUENCE [LARGE SCALE GENOMIC DNA]</scope>
    <source>
        <strain evidence="1 2">CGMCC 4.2026</strain>
    </source>
</reference>
<sequence>MNRSTVNENAFDRLNAEWRVQCANSVNGAVVAGWLIKAGVFEAGEAPGDLAALLGCLAFRDRRHGRAHSDVWLTALLGRAVGQNEQAELACRVVIQAMLPAAMAISRRMRRRGRSFGDAAHAVTAALCEVVAAYPLQRRPRRIAANLAMDTLQRASLELARDSKRDQDVSLETVERWPLWGRVADPVEVAEFTQIAAGAAAAGLVAAGEELTGARAEMADLLVWALCEQVLEPDAARVLAAHYREGPAPDTALAAQAGVSTAAVRQCRARAKRRLRDAAPRYIAAA</sequence>
<dbReference type="STRING" id="310780.SAMN05216267_105231"/>
<evidence type="ECO:0000313" key="1">
    <source>
        <dbReference type="EMBL" id="SEO89655.1"/>
    </source>
</evidence>
<keyword evidence="2" id="KW-1185">Reference proteome</keyword>
<name>A0A1H8TFP8_9ACTN</name>
<organism evidence="1 2">
    <name type="scientific">Actinacidiphila rubida</name>
    <dbReference type="NCBI Taxonomy" id="310780"/>
    <lineage>
        <taxon>Bacteria</taxon>
        <taxon>Bacillati</taxon>
        <taxon>Actinomycetota</taxon>
        <taxon>Actinomycetes</taxon>
        <taxon>Kitasatosporales</taxon>
        <taxon>Streptomycetaceae</taxon>
        <taxon>Actinacidiphila</taxon>
    </lineage>
</organism>
<protein>
    <recommendedName>
        <fullName evidence="3">Sigma-70 family RNA polymerase sigma factor</fullName>
    </recommendedName>
</protein>
<accession>A0A1H8TFP8</accession>
<proteinExistence type="predicted"/>
<dbReference type="Proteomes" id="UP000181951">
    <property type="component" value="Unassembled WGS sequence"/>
</dbReference>
<evidence type="ECO:0008006" key="3">
    <source>
        <dbReference type="Google" id="ProtNLM"/>
    </source>
</evidence>
<dbReference type="AlphaFoldDB" id="A0A1H8TFP8"/>
<evidence type="ECO:0000313" key="2">
    <source>
        <dbReference type="Proteomes" id="UP000181951"/>
    </source>
</evidence>
<dbReference type="RefSeq" id="WP_069465427.1">
    <property type="nucleotide sequence ID" value="NZ_FODD01000052.1"/>
</dbReference>